<proteinExistence type="predicted"/>
<comment type="caution">
    <text evidence="1">The sequence shown here is derived from an EMBL/GenBank/DDBJ whole genome shotgun (WGS) entry which is preliminary data.</text>
</comment>
<gene>
    <name evidence="1" type="ORF">pgond44_02353</name>
</gene>
<sequence>MNHFINRPKYDYIREADWQKLYILTEHWKSDLLFYKQDLKFLHHLIDKYFLWISKSENIDMVREIEVDLLKVHKQGATLLETTHKHLHHLAELIDNPFAYDSHQFRAEHETLEDELTEFLKDFRRNRKEVFKITGHIMDGEELVRQLNIFPKK</sequence>
<organism evidence="1 2">
    <name type="scientific">Psychroflexus gondwanensis ACAM 44</name>
    <dbReference type="NCBI Taxonomy" id="1189619"/>
    <lineage>
        <taxon>Bacteria</taxon>
        <taxon>Pseudomonadati</taxon>
        <taxon>Bacteroidota</taxon>
        <taxon>Flavobacteriia</taxon>
        <taxon>Flavobacteriales</taxon>
        <taxon>Flavobacteriaceae</taxon>
        <taxon>Psychroflexus</taxon>
    </lineage>
</organism>
<keyword evidence="2" id="KW-1185">Reference proteome</keyword>
<name>N1WY76_9FLAO</name>
<dbReference type="Proteomes" id="UP000012317">
    <property type="component" value="Unassembled WGS sequence"/>
</dbReference>
<dbReference type="EMBL" id="APLF01000003">
    <property type="protein sequence ID" value="EMY82044.1"/>
    <property type="molecule type" value="Genomic_DNA"/>
</dbReference>
<reference evidence="1 2" key="1">
    <citation type="journal article" date="2014" name="Genome Biol. Evol.">
        <title>Extensive gene acquisition in the extremely psychrophilic bacterial species Psychroflexus torquis and the link to sea-ice ecosystem specialism.</title>
        <authorList>
            <person name="Feng S."/>
            <person name="Powell S.M."/>
            <person name="Wilson R."/>
            <person name="Bowman J.P."/>
        </authorList>
    </citation>
    <scope>NUCLEOTIDE SEQUENCE [LARGE SCALE GENOMIC DNA]</scope>
    <source>
        <strain evidence="1 2">ACAM 44</strain>
    </source>
</reference>
<dbReference type="STRING" id="1189619.pgond44_02353"/>
<dbReference type="eggNOG" id="ENOG5030X1F">
    <property type="taxonomic scope" value="Bacteria"/>
</dbReference>
<accession>N1WY76</accession>
<evidence type="ECO:0000313" key="1">
    <source>
        <dbReference type="EMBL" id="EMY82044.1"/>
    </source>
</evidence>
<dbReference type="RefSeq" id="WP_003436175.1">
    <property type="nucleotide sequence ID" value="NZ_APLF01000003.1"/>
</dbReference>
<dbReference type="AlphaFoldDB" id="N1WY76"/>
<protein>
    <submittedName>
        <fullName evidence="1">Uncharacterized protein</fullName>
    </submittedName>
</protein>
<evidence type="ECO:0000313" key="2">
    <source>
        <dbReference type="Proteomes" id="UP000012317"/>
    </source>
</evidence>